<dbReference type="Proteomes" id="UP001519294">
    <property type="component" value="Unassembled WGS sequence"/>
</dbReference>
<keyword evidence="4 6" id="KW-1133">Transmembrane helix</keyword>
<evidence type="ECO:0000256" key="5">
    <source>
        <dbReference type="ARBA" id="ARBA00023136"/>
    </source>
</evidence>
<dbReference type="PROSITE" id="PS50267">
    <property type="entry name" value="NA_NEUROTRAN_SYMP_3"/>
    <property type="match status" value="1"/>
</dbReference>
<evidence type="ECO:0000313" key="7">
    <source>
        <dbReference type="EMBL" id="MBP2257603.1"/>
    </source>
</evidence>
<dbReference type="EMBL" id="JAGIKX010000011">
    <property type="protein sequence ID" value="MBP2257603.1"/>
    <property type="molecule type" value="Genomic_DNA"/>
</dbReference>
<keyword evidence="3 6" id="KW-0812">Transmembrane</keyword>
<feature type="transmembrane region" description="Helical" evidence="6">
    <location>
        <begin position="41"/>
        <end position="63"/>
    </location>
</feature>
<keyword evidence="2" id="KW-0813">Transport</keyword>
<comment type="subcellular location">
    <subcellularLocation>
        <location evidence="1">Membrane</location>
        <topology evidence="1">Multi-pass membrane protein</topology>
    </subcellularLocation>
</comment>
<sequence length="444" mass="48698">MRENWAGRIGFIMATAGFAIGLGNIWRFSYVAGDNGGGAFLFVYLLIIVLVGIPLFYVEAALGRKTQSGIIKGLRKLTRKGSPWVSIGWLGTLAATLIMSYYLMIMGWLFAYFFKISTGTFSGMTTAQIETTYENLVSSPMEVFLYSLIPVALILFIVGRGLKNGIERFSRFFMPVLVMMLVVLAIFSVTLPGAMEGIVWYLKPDFSQVTMSTILEALGQAFFSIGIGLAAAFTYGSYLKKEDSNLVTDGSWVIALDTFIAFISGLVIFPALFAYGIAPTSGPGLLFIAIPNLFDPIPGGIFFGLVFFFLVIIAALMTGVGLVEAVVANVEEVFHFKRRTSLYLSMAIMVILSIPSILSHGPWSHVTLFGQTLFEFIDYVSGNVLLTLGGLLISLYVAFVWKFENYMKEVNLGAKFLKVGPVFKPVITLFIPVMIVVVFVSNVI</sequence>
<dbReference type="InterPro" id="IPR000175">
    <property type="entry name" value="Na/ntran_symport"/>
</dbReference>
<evidence type="ECO:0000256" key="4">
    <source>
        <dbReference type="ARBA" id="ARBA00022989"/>
    </source>
</evidence>
<name>A0ABS4S7Z4_9BACI</name>
<accession>A0ABS4S7Z4</accession>
<feature type="transmembrane region" description="Helical" evidence="6">
    <location>
        <begin position="143"/>
        <end position="162"/>
    </location>
</feature>
<evidence type="ECO:0000313" key="8">
    <source>
        <dbReference type="Proteomes" id="UP001519294"/>
    </source>
</evidence>
<feature type="transmembrane region" description="Helical" evidence="6">
    <location>
        <begin position="251"/>
        <end position="277"/>
    </location>
</feature>
<dbReference type="CDD" id="cd10336">
    <property type="entry name" value="SLC6sbd_Tyt1-Like"/>
    <property type="match status" value="1"/>
</dbReference>
<dbReference type="SUPFAM" id="SSF161070">
    <property type="entry name" value="SNF-like"/>
    <property type="match status" value="1"/>
</dbReference>
<dbReference type="Pfam" id="PF00209">
    <property type="entry name" value="SNF"/>
    <property type="match status" value="2"/>
</dbReference>
<dbReference type="RefSeq" id="WP_226371062.1">
    <property type="nucleotide sequence ID" value="NZ_JAGIKX010000011.1"/>
</dbReference>
<feature type="transmembrane region" description="Helical" evidence="6">
    <location>
        <begin position="221"/>
        <end position="239"/>
    </location>
</feature>
<dbReference type="InterPro" id="IPR047218">
    <property type="entry name" value="YocR/YhdH-like"/>
</dbReference>
<organism evidence="7 8">
    <name type="scientific">Virgibacillus alimentarius</name>
    <dbReference type="NCBI Taxonomy" id="698769"/>
    <lineage>
        <taxon>Bacteria</taxon>
        <taxon>Bacillati</taxon>
        <taxon>Bacillota</taxon>
        <taxon>Bacilli</taxon>
        <taxon>Bacillales</taxon>
        <taxon>Bacillaceae</taxon>
        <taxon>Virgibacillus</taxon>
    </lineage>
</organism>
<proteinExistence type="predicted"/>
<protein>
    <submittedName>
        <fullName evidence="7">NSS family neurotransmitter:Na+ symporter</fullName>
    </submittedName>
</protein>
<feature type="transmembrane region" description="Helical" evidence="6">
    <location>
        <begin position="297"/>
        <end position="330"/>
    </location>
</feature>
<dbReference type="PANTHER" id="PTHR42948">
    <property type="entry name" value="TRANSPORTER"/>
    <property type="match status" value="1"/>
</dbReference>
<dbReference type="InterPro" id="IPR037272">
    <property type="entry name" value="SNS_sf"/>
</dbReference>
<evidence type="ECO:0000256" key="2">
    <source>
        <dbReference type="ARBA" id="ARBA00022448"/>
    </source>
</evidence>
<feature type="transmembrane region" description="Helical" evidence="6">
    <location>
        <begin position="174"/>
        <end position="201"/>
    </location>
</feature>
<evidence type="ECO:0000256" key="3">
    <source>
        <dbReference type="ARBA" id="ARBA00022692"/>
    </source>
</evidence>
<dbReference type="NCBIfam" id="NF037979">
    <property type="entry name" value="Na_transp"/>
    <property type="match status" value="1"/>
</dbReference>
<feature type="transmembrane region" description="Helical" evidence="6">
    <location>
        <begin position="342"/>
        <end position="359"/>
    </location>
</feature>
<feature type="transmembrane region" description="Helical" evidence="6">
    <location>
        <begin position="422"/>
        <end position="441"/>
    </location>
</feature>
<comment type="caution">
    <text evidence="7">The sequence shown here is derived from an EMBL/GenBank/DDBJ whole genome shotgun (WGS) entry which is preliminary data.</text>
</comment>
<evidence type="ECO:0000256" key="6">
    <source>
        <dbReference type="SAM" id="Phobius"/>
    </source>
</evidence>
<reference evidence="7 8" key="1">
    <citation type="submission" date="2021-03" db="EMBL/GenBank/DDBJ databases">
        <title>Genomic Encyclopedia of Type Strains, Phase IV (KMG-IV): sequencing the most valuable type-strain genomes for metagenomic binning, comparative biology and taxonomic classification.</title>
        <authorList>
            <person name="Goeker M."/>
        </authorList>
    </citation>
    <scope>NUCLEOTIDE SEQUENCE [LARGE SCALE GENOMIC DNA]</scope>
    <source>
        <strain evidence="7 8">DSM 25790</strain>
    </source>
</reference>
<gene>
    <name evidence="7" type="ORF">J2Z81_001557</name>
</gene>
<dbReference type="PRINTS" id="PR00176">
    <property type="entry name" value="NANEUSMPORT"/>
</dbReference>
<keyword evidence="8" id="KW-1185">Reference proteome</keyword>
<keyword evidence="5 6" id="KW-0472">Membrane</keyword>
<dbReference type="PANTHER" id="PTHR42948:SF1">
    <property type="entry name" value="TRANSPORTER"/>
    <property type="match status" value="1"/>
</dbReference>
<evidence type="ECO:0000256" key="1">
    <source>
        <dbReference type="ARBA" id="ARBA00004141"/>
    </source>
</evidence>
<feature type="transmembrane region" description="Helical" evidence="6">
    <location>
        <begin position="84"/>
        <end position="114"/>
    </location>
</feature>
<feature type="transmembrane region" description="Helical" evidence="6">
    <location>
        <begin position="379"/>
        <end position="401"/>
    </location>
</feature>
<feature type="transmembrane region" description="Helical" evidence="6">
    <location>
        <begin position="9"/>
        <end position="29"/>
    </location>
</feature>